<dbReference type="VEuPathDB" id="VectorBase:AAEL018136"/>
<evidence type="ECO:0000256" key="1">
    <source>
        <dbReference type="SAM" id="MobiDB-lite"/>
    </source>
</evidence>
<feature type="chain" id="PRO_5043736076" evidence="2">
    <location>
        <begin position="31"/>
        <end position="285"/>
    </location>
</feature>
<dbReference type="EnsemblMetazoa" id="AAEL018136-RA">
    <property type="protein sequence ID" value="AAEL018136-PA"/>
    <property type="gene ID" value="AAEL018136"/>
</dbReference>
<gene>
    <name evidence="3" type="primary">5568933</name>
</gene>
<feature type="signal peptide" evidence="2">
    <location>
        <begin position="1"/>
        <end position="30"/>
    </location>
</feature>
<proteinExistence type="predicted"/>
<evidence type="ECO:0000313" key="4">
    <source>
        <dbReference type="Proteomes" id="UP000008820"/>
    </source>
</evidence>
<protein>
    <submittedName>
        <fullName evidence="3">Uncharacterized protein</fullName>
    </submittedName>
</protein>
<dbReference type="OrthoDB" id="8188574at2759"/>
<organism evidence="3 4">
    <name type="scientific">Aedes aegypti</name>
    <name type="common">Yellowfever mosquito</name>
    <name type="synonym">Culex aegypti</name>
    <dbReference type="NCBI Taxonomy" id="7159"/>
    <lineage>
        <taxon>Eukaryota</taxon>
        <taxon>Metazoa</taxon>
        <taxon>Ecdysozoa</taxon>
        <taxon>Arthropoda</taxon>
        <taxon>Hexapoda</taxon>
        <taxon>Insecta</taxon>
        <taxon>Pterygota</taxon>
        <taxon>Neoptera</taxon>
        <taxon>Endopterygota</taxon>
        <taxon>Diptera</taxon>
        <taxon>Nematocera</taxon>
        <taxon>Culicoidea</taxon>
        <taxon>Culicidae</taxon>
        <taxon>Culicinae</taxon>
        <taxon>Aedini</taxon>
        <taxon>Aedes</taxon>
        <taxon>Stegomyia</taxon>
    </lineage>
</organism>
<evidence type="ECO:0000256" key="2">
    <source>
        <dbReference type="SAM" id="SignalP"/>
    </source>
</evidence>
<keyword evidence="2" id="KW-0732">Signal</keyword>
<reference evidence="3 4" key="1">
    <citation type="submission" date="2017-06" db="EMBL/GenBank/DDBJ databases">
        <title>Aedes aegypti genome working group (AGWG) sequencing and assembly.</title>
        <authorList>
            <consortium name="Aedes aegypti Genome Working Group (AGWG)"/>
            <person name="Matthews B.J."/>
        </authorList>
    </citation>
    <scope>NUCLEOTIDE SEQUENCE [LARGE SCALE GENOMIC DNA]</scope>
    <source>
        <strain evidence="3 4">LVP_AGWG</strain>
    </source>
</reference>
<feature type="compositionally biased region" description="Polar residues" evidence="1">
    <location>
        <begin position="148"/>
        <end position="158"/>
    </location>
</feature>
<accession>A0A1S4G6W6</accession>
<feature type="compositionally biased region" description="Basic and acidic residues" evidence="1">
    <location>
        <begin position="246"/>
        <end position="256"/>
    </location>
</feature>
<reference evidence="3" key="2">
    <citation type="submission" date="2020-05" db="UniProtKB">
        <authorList>
            <consortium name="EnsemblMetazoa"/>
        </authorList>
    </citation>
    <scope>IDENTIFICATION</scope>
    <source>
        <strain evidence="3">LVP_AGWG</strain>
    </source>
</reference>
<dbReference type="AlphaFoldDB" id="A0A1S4G6W6"/>
<feature type="region of interest" description="Disordered" evidence="1">
    <location>
        <begin position="207"/>
        <end position="285"/>
    </location>
</feature>
<sequence length="285" mass="31512">MNILLRFTGLTTPLLLLLLLAFDGASYTTALIIPEELPSILSLVYSNIPPIKKGTDSRLGFGFRLGEHADFQVQFEIGPQQRTRPIGSASTSNKRDVDSDEYQQYIRKKQFPLSSNPAGKSWLEVWSKETRKKQQFNKDKHRDAVGAASTNSMPLSPTISESAYNQLQQLYGMNRPNKEEAIGTIPAAELDARLKQLETLRAEVNPFKPMPAETADSEANEVDARKPLADVPFKPMPVATAGGTKKPLESGPEPRKNLRRRKNPSGNGPRVKDKISADLADVSLD</sequence>
<evidence type="ECO:0000313" key="3">
    <source>
        <dbReference type="EnsemblMetazoa" id="AAEL018136-PA"/>
    </source>
</evidence>
<feature type="region of interest" description="Disordered" evidence="1">
    <location>
        <begin position="133"/>
        <end position="158"/>
    </location>
</feature>
<keyword evidence="4" id="KW-1185">Reference proteome</keyword>
<name>A0A1S4G6W6_AEDAE</name>
<dbReference type="Proteomes" id="UP000008820">
    <property type="component" value="Chromosome 2"/>
</dbReference>
<dbReference type="InParanoid" id="A0A1S4G6W6"/>